<dbReference type="Proteomes" id="UP000320338">
    <property type="component" value="Unassembled WGS sequence"/>
</dbReference>
<proteinExistence type="predicted"/>
<dbReference type="EMBL" id="BJNG01000017">
    <property type="protein sequence ID" value="GEC20082.1"/>
    <property type="molecule type" value="Genomic_DNA"/>
</dbReference>
<name>A0A4Y3WMD2_9PSEU</name>
<accession>A0A4Y3WMD2</accession>
<organism evidence="2 3">
    <name type="scientific">Pseudonocardia hydrocarbonoxydans</name>
    <dbReference type="NCBI Taxonomy" id="76726"/>
    <lineage>
        <taxon>Bacteria</taxon>
        <taxon>Bacillati</taxon>
        <taxon>Actinomycetota</taxon>
        <taxon>Actinomycetes</taxon>
        <taxon>Pseudonocardiales</taxon>
        <taxon>Pseudonocardiaceae</taxon>
        <taxon>Pseudonocardia</taxon>
    </lineage>
</organism>
<dbReference type="Gene3D" id="3.30.70.100">
    <property type="match status" value="1"/>
</dbReference>
<dbReference type="AlphaFoldDB" id="A0A4Y3WMD2"/>
<sequence length="215" mass="23487">MTFAPGHGRVPPRILGAEPVHPTPEVPVADDDRSCAERERPGVALRSLARCAGESAVLLASGRVRLRPDRVGTVLRLPDGTASRVYRETVLDRAPAAEPCALVVRFRLRAVRGRGHAWFRRESLLNTVLFVGFPGFVSKLWMTHDDHGVYRGIYDWDGARAAEHYAGSLWWVLALVSVPGSVRHLVLPGVHRDELLADPAAVARCGEVRPCAPGT</sequence>
<dbReference type="InterPro" id="IPR011008">
    <property type="entry name" value="Dimeric_a/b-barrel"/>
</dbReference>
<dbReference type="RefSeq" id="WP_246085849.1">
    <property type="nucleotide sequence ID" value="NZ_BAAARZ010000019.1"/>
</dbReference>
<feature type="region of interest" description="Disordered" evidence="1">
    <location>
        <begin position="1"/>
        <end position="34"/>
    </location>
</feature>
<evidence type="ECO:0000313" key="3">
    <source>
        <dbReference type="Proteomes" id="UP000320338"/>
    </source>
</evidence>
<gene>
    <name evidence="2" type="ORF">PHY01_23650</name>
</gene>
<dbReference type="SUPFAM" id="SSF54909">
    <property type="entry name" value="Dimeric alpha+beta barrel"/>
    <property type="match status" value="1"/>
</dbReference>
<evidence type="ECO:0000256" key="1">
    <source>
        <dbReference type="SAM" id="MobiDB-lite"/>
    </source>
</evidence>
<evidence type="ECO:0000313" key="2">
    <source>
        <dbReference type="EMBL" id="GEC20082.1"/>
    </source>
</evidence>
<comment type="caution">
    <text evidence="2">The sequence shown here is derived from an EMBL/GenBank/DDBJ whole genome shotgun (WGS) entry which is preliminary data.</text>
</comment>
<keyword evidence="3" id="KW-1185">Reference proteome</keyword>
<reference evidence="2 3" key="1">
    <citation type="submission" date="2019-06" db="EMBL/GenBank/DDBJ databases">
        <title>Whole genome shotgun sequence of Pseudonocardia hydrocarbonoxydans NBRC 14498.</title>
        <authorList>
            <person name="Hosoyama A."/>
            <person name="Uohara A."/>
            <person name="Ohji S."/>
            <person name="Ichikawa N."/>
        </authorList>
    </citation>
    <scope>NUCLEOTIDE SEQUENCE [LARGE SCALE GENOMIC DNA]</scope>
    <source>
        <strain evidence="2 3">NBRC 14498</strain>
    </source>
</reference>
<protein>
    <submittedName>
        <fullName evidence="2">Uncharacterized protein</fullName>
    </submittedName>
</protein>